<gene>
    <name evidence="1" type="ORF">FYJ44_11550</name>
</gene>
<accession>A0A6L5XND5</accession>
<evidence type="ECO:0000313" key="2">
    <source>
        <dbReference type="Proteomes" id="UP000477488"/>
    </source>
</evidence>
<comment type="caution">
    <text evidence="1">The sequence shown here is derived from an EMBL/GenBank/DDBJ whole genome shotgun (WGS) entry which is preliminary data.</text>
</comment>
<evidence type="ECO:0000313" key="1">
    <source>
        <dbReference type="EMBL" id="MSS28652.1"/>
    </source>
</evidence>
<protein>
    <submittedName>
        <fullName evidence="1">Uncharacterized protein</fullName>
    </submittedName>
</protein>
<reference evidence="1 2" key="1">
    <citation type="submission" date="2019-09" db="EMBL/GenBank/DDBJ databases">
        <title>In-depth cultivation of the pig gut microbiome towards novel bacterial diversity and tailored functional studies.</title>
        <authorList>
            <person name="Wylensek D."/>
            <person name="Hitch T.C.A."/>
            <person name="Clavel T."/>
        </authorList>
    </citation>
    <scope>NUCLEOTIDE SEQUENCE [LARGE SCALE GENOMIC DNA]</scope>
    <source>
        <strain evidence="1 2">PG-178-WT-4</strain>
    </source>
</reference>
<keyword evidence="2" id="KW-1185">Reference proteome</keyword>
<dbReference type="RefSeq" id="WP_154512246.1">
    <property type="nucleotide sequence ID" value="NZ_JAXELC010000021.1"/>
</dbReference>
<dbReference type="Proteomes" id="UP000477488">
    <property type="component" value="Unassembled WGS sequence"/>
</dbReference>
<proteinExistence type="predicted"/>
<dbReference type="EMBL" id="VUMH01000012">
    <property type="protein sequence ID" value="MSS28652.1"/>
    <property type="molecule type" value="Genomic_DNA"/>
</dbReference>
<name>A0A6L5XND5_9BACT</name>
<dbReference type="AlphaFoldDB" id="A0A6L5XND5"/>
<sequence length="198" mass="22287">MSGFPAMKVRPKSGREVFVGLEPKRTLQDFWIWAFSDLVGNTERGKLAEYIVAMAIGCDMETSSTWESFDILSSEGIKIEVKTSAYIQSWAQEKLSTIVFNIPETRGGDGREKEKKRQADVYVFCVLKHKDQQTIHPLDLSQWEFYVLATKTLNSVFGRQKTVRLNSLVSACKVAPCEYASLGNAIRKAYASEAARES</sequence>
<organism evidence="1 2">
    <name type="scientific">Desulfovibrio porci</name>
    <dbReference type="NCBI Taxonomy" id="2605782"/>
    <lineage>
        <taxon>Bacteria</taxon>
        <taxon>Pseudomonadati</taxon>
        <taxon>Thermodesulfobacteriota</taxon>
        <taxon>Desulfovibrionia</taxon>
        <taxon>Desulfovibrionales</taxon>
        <taxon>Desulfovibrionaceae</taxon>
        <taxon>Desulfovibrio</taxon>
    </lineage>
</organism>